<sequence length="45" mass="5160">MLHKIELKNFKNFSEFKLNKLAQINLIVGKNNVGKINLLETLSTC</sequence>
<feature type="domain" description="Endonuclease GajA/Old nuclease/RecF-like AAA" evidence="1">
    <location>
        <begin position="1"/>
        <end position="42"/>
    </location>
</feature>
<dbReference type="InterPro" id="IPR041685">
    <property type="entry name" value="AAA_GajA/Old/RecF-like"/>
</dbReference>
<gene>
    <name evidence="2" type="ORF">ENG63_01390</name>
</gene>
<evidence type="ECO:0000313" key="2">
    <source>
        <dbReference type="EMBL" id="HDD43504.1"/>
    </source>
</evidence>
<comment type="caution">
    <text evidence="2">The sequence shown here is derived from an EMBL/GenBank/DDBJ whole genome shotgun (WGS) entry which is preliminary data.</text>
</comment>
<dbReference type="Gene3D" id="3.40.50.300">
    <property type="entry name" value="P-loop containing nucleotide triphosphate hydrolases"/>
    <property type="match status" value="1"/>
</dbReference>
<dbReference type="EMBL" id="DRBS01000056">
    <property type="protein sequence ID" value="HDD43504.1"/>
    <property type="molecule type" value="Genomic_DNA"/>
</dbReference>
<dbReference type="Proteomes" id="UP000886289">
    <property type="component" value="Unassembled WGS sequence"/>
</dbReference>
<dbReference type="SUPFAM" id="SSF52540">
    <property type="entry name" value="P-loop containing nucleoside triphosphate hydrolases"/>
    <property type="match status" value="1"/>
</dbReference>
<accession>A0A7C0U1D8</accession>
<evidence type="ECO:0000259" key="1">
    <source>
        <dbReference type="Pfam" id="PF13175"/>
    </source>
</evidence>
<dbReference type="Pfam" id="PF13175">
    <property type="entry name" value="AAA_15"/>
    <property type="match status" value="1"/>
</dbReference>
<protein>
    <recommendedName>
        <fullName evidence="1">Endonuclease GajA/Old nuclease/RecF-like AAA domain-containing protein</fullName>
    </recommendedName>
</protein>
<organism evidence="2">
    <name type="scientific">Desulfofervidus auxilii</name>
    <dbReference type="NCBI Taxonomy" id="1621989"/>
    <lineage>
        <taxon>Bacteria</taxon>
        <taxon>Pseudomonadati</taxon>
        <taxon>Thermodesulfobacteriota</taxon>
        <taxon>Candidatus Desulfofervidia</taxon>
        <taxon>Candidatus Desulfofervidales</taxon>
        <taxon>Candidatus Desulfofervidaceae</taxon>
        <taxon>Candidatus Desulfofervidus</taxon>
    </lineage>
</organism>
<dbReference type="AlphaFoldDB" id="A0A7C0U1D8"/>
<reference evidence="2" key="1">
    <citation type="journal article" date="2020" name="mSystems">
        <title>Genome- and Community-Level Interaction Insights into Carbon Utilization and Element Cycling Functions of Hydrothermarchaeota in Hydrothermal Sediment.</title>
        <authorList>
            <person name="Zhou Z."/>
            <person name="Liu Y."/>
            <person name="Xu W."/>
            <person name="Pan J."/>
            <person name="Luo Z.H."/>
            <person name="Li M."/>
        </authorList>
    </citation>
    <scope>NUCLEOTIDE SEQUENCE [LARGE SCALE GENOMIC DNA]</scope>
    <source>
        <strain evidence="2">HyVt-233</strain>
    </source>
</reference>
<name>A0A7C0U1D8_DESA2</name>
<dbReference type="InterPro" id="IPR027417">
    <property type="entry name" value="P-loop_NTPase"/>
</dbReference>
<proteinExistence type="predicted"/>